<reference evidence="6 7" key="1">
    <citation type="journal article" date="2016" name="J. Microbiol.">
        <title>Dankookia rubra gen. nov., sp. nov., an alphaproteobacterium isolated from sediment of a shallow stream.</title>
        <authorList>
            <person name="Kim W.H."/>
            <person name="Kim D.H."/>
            <person name="Kang K."/>
            <person name="Ahn T.Y."/>
        </authorList>
    </citation>
    <scope>NUCLEOTIDE SEQUENCE [LARGE SCALE GENOMIC DNA]</scope>
    <source>
        <strain evidence="6 7">JCM30602</strain>
    </source>
</reference>
<keyword evidence="7" id="KW-1185">Reference proteome</keyword>
<feature type="domain" description="RlpA-like protein double-psi beta-barrel" evidence="5">
    <location>
        <begin position="46"/>
        <end position="133"/>
    </location>
</feature>
<dbReference type="Gene3D" id="2.40.40.10">
    <property type="entry name" value="RlpA-like domain"/>
    <property type="match status" value="1"/>
</dbReference>
<dbReference type="AlphaFoldDB" id="A0A4R5Q639"/>
<organism evidence="6 7">
    <name type="scientific">Dankookia rubra</name>
    <dbReference type="NCBI Taxonomy" id="1442381"/>
    <lineage>
        <taxon>Bacteria</taxon>
        <taxon>Pseudomonadati</taxon>
        <taxon>Pseudomonadota</taxon>
        <taxon>Alphaproteobacteria</taxon>
        <taxon>Acetobacterales</taxon>
        <taxon>Roseomonadaceae</taxon>
        <taxon>Dankookia</taxon>
    </lineage>
</organism>
<dbReference type="InterPro" id="IPR009009">
    <property type="entry name" value="RlpA-like_DPBB"/>
</dbReference>
<feature type="signal peptide" evidence="3">
    <location>
        <begin position="1"/>
        <end position="35"/>
    </location>
</feature>
<accession>A0A4R5Q639</accession>
<dbReference type="CDD" id="cd22268">
    <property type="entry name" value="DPBB_RlpA-like"/>
    <property type="match status" value="1"/>
</dbReference>
<dbReference type="EC" id="4.2.2.-" evidence="3"/>
<sequence precursor="true">MPAPCVDPAMTRMMITATGAALLLALSGPAAPAEAAGGARKAQPQRGTASYYAPKFNGRRMANGKRFNPNANNAAHKTLPLGTTAKVTNLDNGRTAEVTVEDRGPYARGRIMDVSPKTAAQLDMKKEGTAPVVVEPVRVPDRDERLAGR</sequence>
<evidence type="ECO:0000259" key="5">
    <source>
        <dbReference type="Pfam" id="PF03330"/>
    </source>
</evidence>
<dbReference type="EMBL" id="SMSJ01000129">
    <property type="protein sequence ID" value="TDH58334.1"/>
    <property type="molecule type" value="Genomic_DNA"/>
</dbReference>
<evidence type="ECO:0000313" key="7">
    <source>
        <dbReference type="Proteomes" id="UP000295096"/>
    </source>
</evidence>
<evidence type="ECO:0000256" key="4">
    <source>
        <dbReference type="RuleBase" id="RU003495"/>
    </source>
</evidence>
<evidence type="ECO:0000256" key="2">
    <source>
        <dbReference type="ARBA" id="ARBA00023316"/>
    </source>
</evidence>
<keyword evidence="3" id="KW-0732">Signal</keyword>
<dbReference type="HAMAP" id="MF_02071">
    <property type="entry name" value="RlpA"/>
    <property type="match status" value="1"/>
</dbReference>
<dbReference type="InterPro" id="IPR012997">
    <property type="entry name" value="RplA"/>
</dbReference>
<dbReference type="Proteomes" id="UP000295096">
    <property type="component" value="Unassembled WGS sequence"/>
</dbReference>
<comment type="similarity">
    <text evidence="3 4">Belongs to the RlpA family.</text>
</comment>
<feature type="chain" id="PRO_5021054021" description="Endolytic peptidoglycan transglycosylase RlpA" evidence="3">
    <location>
        <begin position="36"/>
        <end position="149"/>
    </location>
</feature>
<dbReference type="OrthoDB" id="9779128at2"/>
<dbReference type="SUPFAM" id="SSF50685">
    <property type="entry name" value="Barwin-like endoglucanases"/>
    <property type="match status" value="1"/>
</dbReference>
<dbReference type="RefSeq" id="WP_133292822.1">
    <property type="nucleotide sequence ID" value="NZ_SMSJ01000129.1"/>
</dbReference>
<gene>
    <name evidence="3" type="primary">rlpA</name>
    <name evidence="6" type="ORF">E2C06_33090</name>
</gene>
<dbReference type="PANTHER" id="PTHR34183:SF8">
    <property type="entry name" value="ENDOLYTIC PEPTIDOGLYCAN TRANSGLYCOSYLASE RLPA-RELATED"/>
    <property type="match status" value="1"/>
</dbReference>
<dbReference type="GO" id="GO:0008932">
    <property type="term" value="F:lytic endotransglycosylase activity"/>
    <property type="evidence" value="ECO:0007669"/>
    <property type="project" value="UniProtKB-UniRule"/>
</dbReference>
<keyword evidence="1 3" id="KW-0456">Lyase</keyword>
<dbReference type="GO" id="GO:0071555">
    <property type="term" value="P:cell wall organization"/>
    <property type="evidence" value="ECO:0007669"/>
    <property type="project" value="UniProtKB-KW"/>
</dbReference>
<keyword evidence="2 3" id="KW-0961">Cell wall biogenesis/degradation</keyword>
<dbReference type="InterPro" id="IPR036908">
    <property type="entry name" value="RlpA-like_sf"/>
</dbReference>
<dbReference type="Pfam" id="PF03330">
    <property type="entry name" value="DPBB_1"/>
    <property type="match status" value="1"/>
</dbReference>
<evidence type="ECO:0000256" key="3">
    <source>
        <dbReference type="HAMAP-Rule" id="MF_02071"/>
    </source>
</evidence>
<name>A0A4R5Q639_9PROT</name>
<evidence type="ECO:0000313" key="6">
    <source>
        <dbReference type="EMBL" id="TDH58334.1"/>
    </source>
</evidence>
<protein>
    <recommendedName>
        <fullName evidence="3">Endolytic peptidoglycan transglycosylase RlpA</fullName>
        <ecNumber evidence="3">4.2.2.-</ecNumber>
    </recommendedName>
</protein>
<proteinExistence type="inferred from homology"/>
<comment type="caution">
    <text evidence="6">The sequence shown here is derived from an EMBL/GenBank/DDBJ whole genome shotgun (WGS) entry which is preliminary data.</text>
</comment>
<dbReference type="NCBIfam" id="TIGR00413">
    <property type="entry name" value="rlpA"/>
    <property type="match status" value="1"/>
</dbReference>
<dbReference type="InterPro" id="IPR034718">
    <property type="entry name" value="RlpA"/>
</dbReference>
<dbReference type="PANTHER" id="PTHR34183">
    <property type="entry name" value="ENDOLYTIC PEPTIDOGLYCAN TRANSGLYCOSYLASE RLPA"/>
    <property type="match status" value="1"/>
</dbReference>
<dbReference type="GO" id="GO:0000270">
    <property type="term" value="P:peptidoglycan metabolic process"/>
    <property type="evidence" value="ECO:0007669"/>
    <property type="project" value="UniProtKB-UniRule"/>
</dbReference>
<comment type="function">
    <text evidence="3">Lytic transglycosylase with a strong preference for naked glycan strands that lack stem peptides.</text>
</comment>
<evidence type="ECO:0000256" key="1">
    <source>
        <dbReference type="ARBA" id="ARBA00023239"/>
    </source>
</evidence>